<dbReference type="EMBL" id="OIVN01006224">
    <property type="protein sequence ID" value="SPD28187.1"/>
    <property type="molecule type" value="Genomic_DNA"/>
</dbReference>
<proteinExistence type="inferred from homology"/>
<comment type="similarity">
    <text evidence="1">Belongs to the BetVI family.</text>
</comment>
<dbReference type="PANTHER" id="PTHR31907">
    <property type="entry name" value="MLP-LIKE PROTEIN 423"/>
    <property type="match status" value="1"/>
</dbReference>
<evidence type="ECO:0000313" key="5">
    <source>
        <dbReference type="EMBL" id="SPD28187.1"/>
    </source>
</evidence>
<dbReference type="InterPro" id="IPR024949">
    <property type="entry name" value="Bet_v_I_allergen"/>
</dbReference>
<dbReference type="GO" id="GO:0006952">
    <property type="term" value="P:defense response"/>
    <property type="evidence" value="ECO:0007669"/>
    <property type="project" value="UniProtKB-KW"/>
</dbReference>
<dbReference type="GO" id="GO:0010427">
    <property type="term" value="F:abscisic acid binding"/>
    <property type="evidence" value="ECO:0007669"/>
    <property type="project" value="InterPro"/>
</dbReference>
<protein>
    <recommendedName>
        <fullName evidence="4">Bet v I/Major latex protein domain-containing protein</fullName>
    </recommendedName>
</protein>
<gene>
    <name evidence="5" type="ORF">FSB_LOCUS56069</name>
</gene>
<reference evidence="5" key="1">
    <citation type="submission" date="2018-02" db="EMBL/GenBank/DDBJ databases">
        <authorList>
            <person name="Cohen D.B."/>
            <person name="Kent A.D."/>
        </authorList>
    </citation>
    <scope>NUCLEOTIDE SEQUENCE</scope>
</reference>
<dbReference type="GO" id="GO:0038023">
    <property type="term" value="F:signaling receptor activity"/>
    <property type="evidence" value="ECO:0007669"/>
    <property type="project" value="InterPro"/>
</dbReference>
<dbReference type="GO" id="GO:0004864">
    <property type="term" value="F:protein phosphatase inhibitor activity"/>
    <property type="evidence" value="ECO:0007669"/>
    <property type="project" value="InterPro"/>
</dbReference>
<dbReference type="Pfam" id="PF00407">
    <property type="entry name" value="Bet_v_1"/>
    <property type="match status" value="1"/>
</dbReference>
<dbReference type="FunFam" id="3.30.530.20:FF:000007">
    <property type="entry name" value="Major pollen allergen Bet v 1-A"/>
    <property type="match status" value="1"/>
</dbReference>
<name>A0A2N9IRS9_FAGSY</name>
<keyword evidence="2" id="KW-0611">Plant defense</keyword>
<dbReference type="GO" id="GO:0009738">
    <property type="term" value="P:abscisic acid-activated signaling pathway"/>
    <property type="evidence" value="ECO:0007669"/>
    <property type="project" value="InterPro"/>
</dbReference>
<dbReference type="InterPro" id="IPR000916">
    <property type="entry name" value="Bet_v_I/MLP"/>
</dbReference>
<dbReference type="PRINTS" id="PR00634">
    <property type="entry name" value="BETALLERGEN"/>
</dbReference>
<dbReference type="Gene3D" id="3.30.530.20">
    <property type="match status" value="1"/>
</dbReference>
<keyword evidence="3" id="KW-0568">Pathogenesis-related protein</keyword>
<dbReference type="CDD" id="cd07816">
    <property type="entry name" value="Bet_v1-like"/>
    <property type="match status" value="1"/>
</dbReference>
<sequence>MASGKIDVEIEVKSHADKFFGALRESVTVLPKAFPNDYKSIEVLEGDGKSAGSVRLITYGEGSPLVKVSKEKVDVMDEANKKFVYCVIDGDLLKFYKTFKSHITVIPKGAGSLVKWSCEFEKASEEIPDPHLIKDFAVKNFKELDDYVLKE</sequence>
<dbReference type="SUPFAM" id="SSF55961">
    <property type="entry name" value="Bet v1-like"/>
    <property type="match status" value="1"/>
</dbReference>
<feature type="domain" description="Bet v I/Major latex protein" evidence="4">
    <location>
        <begin position="1"/>
        <end position="151"/>
    </location>
</feature>
<dbReference type="SMART" id="SM01037">
    <property type="entry name" value="Bet_v_1"/>
    <property type="match status" value="1"/>
</dbReference>
<dbReference type="InterPro" id="IPR051761">
    <property type="entry name" value="MLP-like_ligand-binding"/>
</dbReference>
<evidence type="ECO:0000256" key="1">
    <source>
        <dbReference type="ARBA" id="ARBA00009744"/>
    </source>
</evidence>
<evidence type="ECO:0000256" key="3">
    <source>
        <dbReference type="ARBA" id="ARBA00023265"/>
    </source>
</evidence>
<dbReference type="AlphaFoldDB" id="A0A2N9IRS9"/>
<accession>A0A2N9IRS9</accession>
<dbReference type="InterPro" id="IPR023393">
    <property type="entry name" value="START-like_dom_sf"/>
</dbReference>
<evidence type="ECO:0000259" key="4">
    <source>
        <dbReference type="SMART" id="SM01037"/>
    </source>
</evidence>
<organism evidence="5">
    <name type="scientific">Fagus sylvatica</name>
    <name type="common">Beechnut</name>
    <dbReference type="NCBI Taxonomy" id="28930"/>
    <lineage>
        <taxon>Eukaryota</taxon>
        <taxon>Viridiplantae</taxon>
        <taxon>Streptophyta</taxon>
        <taxon>Embryophyta</taxon>
        <taxon>Tracheophyta</taxon>
        <taxon>Spermatophyta</taxon>
        <taxon>Magnoliopsida</taxon>
        <taxon>eudicotyledons</taxon>
        <taxon>Gunneridae</taxon>
        <taxon>Pentapetalae</taxon>
        <taxon>rosids</taxon>
        <taxon>fabids</taxon>
        <taxon>Fagales</taxon>
        <taxon>Fagaceae</taxon>
        <taxon>Fagus</taxon>
    </lineage>
</organism>
<evidence type="ECO:0000256" key="2">
    <source>
        <dbReference type="ARBA" id="ARBA00022821"/>
    </source>
</evidence>